<keyword evidence="3" id="KW-1185">Reference proteome</keyword>
<proteinExistence type="predicted"/>
<dbReference type="Proteomes" id="UP000198287">
    <property type="component" value="Unassembled WGS sequence"/>
</dbReference>
<dbReference type="AlphaFoldDB" id="A0A226D9S4"/>
<keyword evidence="1" id="KW-0472">Membrane</keyword>
<feature type="transmembrane region" description="Helical" evidence="1">
    <location>
        <begin position="75"/>
        <end position="95"/>
    </location>
</feature>
<feature type="transmembrane region" description="Helical" evidence="1">
    <location>
        <begin position="326"/>
        <end position="346"/>
    </location>
</feature>
<feature type="transmembrane region" description="Helical" evidence="1">
    <location>
        <begin position="187"/>
        <end position="212"/>
    </location>
</feature>
<keyword evidence="1" id="KW-1133">Transmembrane helix</keyword>
<organism evidence="2 3">
    <name type="scientific">Folsomia candida</name>
    <name type="common">Springtail</name>
    <dbReference type="NCBI Taxonomy" id="158441"/>
    <lineage>
        <taxon>Eukaryota</taxon>
        <taxon>Metazoa</taxon>
        <taxon>Ecdysozoa</taxon>
        <taxon>Arthropoda</taxon>
        <taxon>Hexapoda</taxon>
        <taxon>Collembola</taxon>
        <taxon>Entomobryomorpha</taxon>
        <taxon>Isotomoidea</taxon>
        <taxon>Isotomidae</taxon>
        <taxon>Proisotominae</taxon>
        <taxon>Folsomia</taxon>
    </lineage>
</organism>
<feature type="transmembrane region" description="Helical" evidence="1">
    <location>
        <begin position="358"/>
        <end position="382"/>
    </location>
</feature>
<sequence>MATEFTLQKFEELVKFGNRFAFPLIWDPRLRKFTISHTNYAISVAVQIFLYAGTVMVLALTIHNKIQKGSSHFNFLLLSFYCGLGSSFGTSVLTFKMRDVARIWNSTIVFGQNLIDFTVAPGTEAERRFPKVNAIVSNIQGVIMMVFSHGHSPVKSQVKLSTRLCGANFANWWSTPTSRAEITFNRAFLEATIPTNLILNFVPVFSVGHILIDHRHSVHITNLLPHGTLIYWLTYLLYTIPYVYALFYFISRSKIMISATTIQVLLVLPLLRQELRFGQDPSRLGKRKYPCASEFLKCPENIVVLYRSLQVIVTDMCYTFGLAIPPIQAVLGQVVISTAYLLIIGGKDGANPRSRMTLVILFGTVPFCIASWTIMLTCAGMMHKSAKDCIISWKTGWAHWDCAKDRKYMSKFRKSCKPIYIGYPGLMMISGKSVVNFVKGVFGYVAYSVLRALSAPASHECTVLRVLRTPEKLAYFGLQKPEYILQARSTPVYDFEDASPDVILIIWAAKKRPVGNHSMKNELVKSSKQVWPTI</sequence>
<reference evidence="2 3" key="1">
    <citation type="submission" date="2015-12" db="EMBL/GenBank/DDBJ databases">
        <title>The genome of Folsomia candida.</title>
        <authorList>
            <person name="Faddeeva A."/>
            <person name="Derks M.F."/>
            <person name="Anvar Y."/>
            <person name="Smit S."/>
            <person name="Van Straalen N."/>
            <person name="Roelofs D."/>
        </authorList>
    </citation>
    <scope>NUCLEOTIDE SEQUENCE [LARGE SCALE GENOMIC DNA]</scope>
    <source>
        <strain evidence="2 3">VU population</strain>
        <tissue evidence="2">Whole body</tissue>
    </source>
</reference>
<gene>
    <name evidence="2" type="ORF">Fcan01_24216</name>
</gene>
<feature type="transmembrane region" description="Helical" evidence="1">
    <location>
        <begin position="40"/>
        <end position="63"/>
    </location>
</feature>
<feature type="transmembrane region" description="Helical" evidence="1">
    <location>
        <begin position="232"/>
        <end position="250"/>
    </location>
</feature>
<evidence type="ECO:0000313" key="2">
    <source>
        <dbReference type="EMBL" id="OXA40996.1"/>
    </source>
</evidence>
<evidence type="ECO:0000313" key="3">
    <source>
        <dbReference type="Proteomes" id="UP000198287"/>
    </source>
</evidence>
<name>A0A226D9S4_FOLCA</name>
<protein>
    <submittedName>
        <fullName evidence="2">Potassium-transporting ATPase A chain</fullName>
    </submittedName>
</protein>
<accession>A0A226D9S4</accession>
<evidence type="ECO:0000256" key="1">
    <source>
        <dbReference type="SAM" id="Phobius"/>
    </source>
</evidence>
<keyword evidence="1" id="KW-0812">Transmembrane</keyword>
<comment type="caution">
    <text evidence="2">The sequence shown here is derived from an EMBL/GenBank/DDBJ whole genome shotgun (WGS) entry which is preliminary data.</text>
</comment>
<dbReference type="EMBL" id="LNIX01000031">
    <property type="protein sequence ID" value="OXA40996.1"/>
    <property type="molecule type" value="Genomic_DNA"/>
</dbReference>